<dbReference type="PANTHER" id="PTHR31469">
    <property type="entry name" value="OS07G0633600 PROTEIN"/>
    <property type="match status" value="1"/>
</dbReference>
<keyword evidence="2" id="KW-0294">Fucose metabolism</keyword>
<comment type="caution">
    <text evidence="5">The sequence shown here is derived from an EMBL/GenBank/DDBJ whole genome shotgun (WGS) entry which is preliminary data.</text>
</comment>
<dbReference type="Gene3D" id="3.40.50.11340">
    <property type="match status" value="1"/>
</dbReference>
<evidence type="ECO:0000313" key="6">
    <source>
        <dbReference type="Proteomes" id="UP001530315"/>
    </source>
</evidence>
<dbReference type="GO" id="GO:0016740">
    <property type="term" value="F:transferase activity"/>
    <property type="evidence" value="ECO:0007669"/>
    <property type="project" value="UniProtKB-KW"/>
</dbReference>
<gene>
    <name evidence="5" type="ORF">ACHAW5_009525</name>
</gene>
<dbReference type="EMBL" id="JALLAZ020001552">
    <property type="protein sequence ID" value="KAL3773094.1"/>
    <property type="molecule type" value="Genomic_DNA"/>
</dbReference>
<evidence type="ECO:0000256" key="4">
    <source>
        <dbReference type="SAM" id="Phobius"/>
    </source>
</evidence>
<reference evidence="5 6" key="1">
    <citation type="submission" date="2024-10" db="EMBL/GenBank/DDBJ databases">
        <title>Updated reference genomes for cyclostephanoid diatoms.</title>
        <authorList>
            <person name="Roberts W.R."/>
            <person name="Alverson A.J."/>
        </authorList>
    </citation>
    <scope>NUCLEOTIDE SEQUENCE [LARGE SCALE GENOMIC DNA]</scope>
    <source>
        <strain evidence="5 6">AJA276-08</strain>
    </source>
</reference>
<dbReference type="PANTHER" id="PTHR31469:SF8">
    <property type="entry name" value="OS07G0641000 PROTEIN"/>
    <property type="match status" value="1"/>
</dbReference>
<sequence>MAAQTKPQTNASSKTYLVFVGTVIFVALAGNLLHHRIADPRRVQDVAKSNFEMMHMGGLAKAAHGEKRRGGGGVKGSHPSLWEGCDASVRRDCPPTPRPTPKMAPLSHDLAGLSCVDHGGPDDGDATDEMVYWSDVKGDAAFKSPIGNEVGRKKYLTFEPDGGGFNNARMAMETIVVMAHAMGRTLVLPPSQGVYLLRKDRDKQRTHFSFEDFYHMEQIGYEHAGLEIIGMEEFLLTEAMAGRLRNLTSGEVAFPPNNRTNWDGEDPKPLKEYLREVALTPLDWNPNECLAAFPSDDGPEHFRELTEMFAEAKKADGGGGRDRYNDNPVPVDASSLDRMREAVTGRGMRRLCIYDQEMQAADVVHYMCYHVKRVRMLTHFYAFLYFEDWRHDLWSKRFVRDHLRYSDEIQCAAARVVDAVRRRARGRGDNPKGEFDAFHIRRGDFQYKDTRLEADQILANVKDEIPFNSTIFVATDHQKQDFFEPLANHYDLVYLKDFAKELVGVNTNFFGMIDQVVASRSRVFFGCYHSTFSGFIFRMRGYHSQKEKSDGWEMGVLHNSFYYTGDKEKRVYEHYSSVYGPTYAREFPTSWRNIDKGIVEVPAVS</sequence>
<evidence type="ECO:0008006" key="7">
    <source>
        <dbReference type="Google" id="ProtNLM"/>
    </source>
</evidence>
<protein>
    <recommendedName>
        <fullName evidence="7">O-fucosyltransferase family protein</fullName>
    </recommendedName>
</protein>
<organism evidence="5 6">
    <name type="scientific">Stephanodiscus triporus</name>
    <dbReference type="NCBI Taxonomy" id="2934178"/>
    <lineage>
        <taxon>Eukaryota</taxon>
        <taxon>Sar</taxon>
        <taxon>Stramenopiles</taxon>
        <taxon>Ochrophyta</taxon>
        <taxon>Bacillariophyta</taxon>
        <taxon>Coscinodiscophyceae</taxon>
        <taxon>Thalassiosirophycidae</taxon>
        <taxon>Stephanodiscales</taxon>
        <taxon>Stephanodiscaceae</taxon>
        <taxon>Stephanodiscus</taxon>
    </lineage>
</organism>
<keyword evidence="3" id="KW-0119">Carbohydrate metabolism</keyword>
<feature type="transmembrane region" description="Helical" evidence="4">
    <location>
        <begin position="15"/>
        <end position="33"/>
    </location>
</feature>
<keyword evidence="1" id="KW-0808">Transferase</keyword>
<dbReference type="GO" id="GO:0006004">
    <property type="term" value="P:fucose metabolic process"/>
    <property type="evidence" value="ECO:0007669"/>
    <property type="project" value="UniProtKB-KW"/>
</dbReference>
<dbReference type="Proteomes" id="UP001530315">
    <property type="component" value="Unassembled WGS sequence"/>
</dbReference>
<dbReference type="InterPro" id="IPR019378">
    <property type="entry name" value="GDP-Fuc_O-FucTrfase"/>
</dbReference>
<proteinExistence type="predicted"/>
<dbReference type="AlphaFoldDB" id="A0ABD3NAL8"/>
<evidence type="ECO:0000256" key="3">
    <source>
        <dbReference type="ARBA" id="ARBA00023277"/>
    </source>
</evidence>
<keyword evidence="4" id="KW-1133">Transmembrane helix</keyword>
<keyword evidence="6" id="KW-1185">Reference proteome</keyword>
<accession>A0ABD3NAL8</accession>
<keyword evidence="4" id="KW-0472">Membrane</keyword>
<evidence type="ECO:0000256" key="1">
    <source>
        <dbReference type="ARBA" id="ARBA00022679"/>
    </source>
</evidence>
<evidence type="ECO:0000256" key="2">
    <source>
        <dbReference type="ARBA" id="ARBA00023253"/>
    </source>
</evidence>
<dbReference type="Pfam" id="PF10250">
    <property type="entry name" value="O-FucT"/>
    <property type="match status" value="1"/>
</dbReference>
<dbReference type="CDD" id="cd11296">
    <property type="entry name" value="O-FucT_like"/>
    <property type="match status" value="1"/>
</dbReference>
<keyword evidence="4" id="KW-0812">Transmembrane</keyword>
<name>A0ABD3NAL8_9STRA</name>
<evidence type="ECO:0000313" key="5">
    <source>
        <dbReference type="EMBL" id="KAL3773094.1"/>
    </source>
</evidence>
<dbReference type="Gene3D" id="3.40.50.11350">
    <property type="match status" value="1"/>
</dbReference>
<dbReference type="FunFam" id="3.40.50.11350:FF:000014">
    <property type="entry name" value="Uncharacterized protein"/>
    <property type="match status" value="1"/>
</dbReference>